<dbReference type="OrthoDB" id="4392610at2759"/>
<dbReference type="AlphaFoldDB" id="A0A1M3TM76"/>
<organism evidence="1 2">
    <name type="scientific">Aspergillus luchuensis (strain CBS 106.47)</name>
    <dbReference type="NCBI Taxonomy" id="1137211"/>
    <lineage>
        <taxon>Eukaryota</taxon>
        <taxon>Fungi</taxon>
        <taxon>Dikarya</taxon>
        <taxon>Ascomycota</taxon>
        <taxon>Pezizomycotina</taxon>
        <taxon>Eurotiomycetes</taxon>
        <taxon>Eurotiomycetidae</taxon>
        <taxon>Eurotiales</taxon>
        <taxon>Aspergillaceae</taxon>
        <taxon>Aspergillus</taxon>
        <taxon>Aspergillus subgen. Circumdati</taxon>
    </lineage>
</organism>
<evidence type="ECO:0008006" key="3">
    <source>
        <dbReference type="Google" id="ProtNLM"/>
    </source>
</evidence>
<dbReference type="Proteomes" id="UP000184063">
    <property type="component" value="Unassembled WGS sequence"/>
</dbReference>
<dbReference type="VEuPathDB" id="FungiDB:ASPFODRAFT_130424"/>
<evidence type="ECO:0000313" key="1">
    <source>
        <dbReference type="EMBL" id="OJZ87939.1"/>
    </source>
</evidence>
<proteinExistence type="predicted"/>
<reference evidence="2" key="1">
    <citation type="journal article" date="2017" name="Genome Biol.">
        <title>Comparative genomics reveals high biological diversity and specific adaptations in the industrially and medically important fungal genus Aspergillus.</title>
        <authorList>
            <person name="de Vries R.P."/>
            <person name="Riley R."/>
            <person name="Wiebenga A."/>
            <person name="Aguilar-Osorio G."/>
            <person name="Amillis S."/>
            <person name="Uchima C.A."/>
            <person name="Anderluh G."/>
            <person name="Asadollahi M."/>
            <person name="Askin M."/>
            <person name="Barry K."/>
            <person name="Battaglia E."/>
            <person name="Bayram O."/>
            <person name="Benocci T."/>
            <person name="Braus-Stromeyer S.A."/>
            <person name="Caldana C."/>
            <person name="Canovas D."/>
            <person name="Cerqueira G.C."/>
            <person name="Chen F."/>
            <person name="Chen W."/>
            <person name="Choi C."/>
            <person name="Clum A."/>
            <person name="Dos Santos R.A."/>
            <person name="Damasio A.R."/>
            <person name="Diallinas G."/>
            <person name="Emri T."/>
            <person name="Fekete E."/>
            <person name="Flipphi M."/>
            <person name="Freyberg S."/>
            <person name="Gallo A."/>
            <person name="Gournas C."/>
            <person name="Habgood R."/>
            <person name="Hainaut M."/>
            <person name="Harispe M.L."/>
            <person name="Henrissat B."/>
            <person name="Hilden K.S."/>
            <person name="Hope R."/>
            <person name="Hossain A."/>
            <person name="Karabika E."/>
            <person name="Karaffa L."/>
            <person name="Karanyi Z."/>
            <person name="Krasevec N."/>
            <person name="Kuo A."/>
            <person name="Kusch H."/>
            <person name="LaButti K."/>
            <person name="Lagendijk E.L."/>
            <person name="Lapidus A."/>
            <person name="Levasseur A."/>
            <person name="Lindquist E."/>
            <person name="Lipzen A."/>
            <person name="Logrieco A.F."/>
            <person name="MacCabe A."/>
            <person name="Maekelae M.R."/>
            <person name="Malavazi I."/>
            <person name="Melin P."/>
            <person name="Meyer V."/>
            <person name="Mielnichuk N."/>
            <person name="Miskei M."/>
            <person name="Molnar A.P."/>
            <person name="Mule G."/>
            <person name="Ngan C.Y."/>
            <person name="Orejas M."/>
            <person name="Orosz E."/>
            <person name="Ouedraogo J.P."/>
            <person name="Overkamp K.M."/>
            <person name="Park H.-S."/>
            <person name="Perrone G."/>
            <person name="Piumi F."/>
            <person name="Punt P.J."/>
            <person name="Ram A.F."/>
            <person name="Ramon A."/>
            <person name="Rauscher S."/>
            <person name="Record E."/>
            <person name="Riano-Pachon D.M."/>
            <person name="Robert V."/>
            <person name="Roehrig J."/>
            <person name="Ruller R."/>
            <person name="Salamov A."/>
            <person name="Salih N.S."/>
            <person name="Samson R.A."/>
            <person name="Sandor E."/>
            <person name="Sanguinetti M."/>
            <person name="Schuetze T."/>
            <person name="Sepcic K."/>
            <person name="Shelest E."/>
            <person name="Sherlock G."/>
            <person name="Sophianopoulou V."/>
            <person name="Squina F.M."/>
            <person name="Sun H."/>
            <person name="Susca A."/>
            <person name="Todd R.B."/>
            <person name="Tsang A."/>
            <person name="Unkles S.E."/>
            <person name="van de Wiele N."/>
            <person name="van Rossen-Uffink D."/>
            <person name="Oliveira J.V."/>
            <person name="Vesth T.C."/>
            <person name="Visser J."/>
            <person name="Yu J.-H."/>
            <person name="Zhou M."/>
            <person name="Andersen M.R."/>
            <person name="Archer D.B."/>
            <person name="Baker S.E."/>
            <person name="Benoit I."/>
            <person name="Brakhage A.A."/>
            <person name="Braus G.H."/>
            <person name="Fischer R."/>
            <person name="Frisvad J.C."/>
            <person name="Goldman G.H."/>
            <person name="Houbraken J."/>
            <person name="Oakley B."/>
            <person name="Pocsi I."/>
            <person name="Scazzocchio C."/>
            <person name="Seiboth B."/>
            <person name="vanKuyk P.A."/>
            <person name="Wortman J."/>
            <person name="Dyer P.S."/>
            <person name="Grigoriev I.V."/>
        </authorList>
    </citation>
    <scope>NUCLEOTIDE SEQUENCE [LARGE SCALE GENOMIC DNA]</scope>
    <source>
        <strain evidence="2">CBS 106.47</strain>
    </source>
</reference>
<name>A0A1M3TM76_ASPLC</name>
<dbReference type="EMBL" id="KV878239">
    <property type="protein sequence ID" value="OJZ87939.1"/>
    <property type="molecule type" value="Genomic_DNA"/>
</dbReference>
<sequence length="141" mass="16433">MITPTQTLKSVVDQKAVVHAYRHLYRQGLKAINYSTPARHVLRHSLRSAFRSSSPEELNPRRIANTLQFLQRAADIAGLEHKIVKNLMMMKYWEQPQVRKDHRTLRGLGVDQRDPILMQDTMRQFNLTLSLLNDSLDICLR</sequence>
<gene>
    <name evidence="1" type="ORF">ASPFODRAFT_130424</name>
</gene>
<protein>
    <recommendedName>
        <fullName evidence="3">DUF1763-domain-containing protein</fullName>
    </recommendedName>
</protein>
<accession>A0A1M3TM76</accession>
<evidence type="ECO:0000313" key="2">
    <source>
        <dbReference type="Proteomes" id="UP000184063"/>
    </source>
</evidence>